<organism evidence="2 3">
    <name type="scientific">Olpidium bornovanus</name>
    <dbReference type="NCBI Taxonomy" id="278681"/>
    <lineage>
        <taxon>Eukaryota</taxon>
        <taxon>Fungi</taxon>
        <taxon>Fungi incertae sedis</taxon>
        <taxon>Olpidiomycota</taxon>
        <taxon>Olpidiomycotina</taxon>
        <taxon>Olpidiomycetes</taxon>
        <taxon>Olpidiales</taxon>
        <taxon>Olpidiaceae</taxon>
        <taxon>Olpidium</taxon>
    </lineage>
</organism>
<feature type="region of interest" description="Disordered" evidence="1">
    <location>
        <begin position="1"/>
        <end position="29"/>
    </location>
</feature>
<comment type="caution">
    <text evidence="2">The sequence shown here is derived from an EMBL/GenBank/DDBJ whole genome shotgun (WGS) entry which is preliminary data.</text>
</comment>
<dbReference type="AlphaFoldDB" id="A0A8H7ZML5"/>
<reference evidence="2 3" key="1">
    <citation type="journal article" name="Sci. Rep.">
        <title>Genome-scale phylogenetic analyses confirm Olpidium as the closest living zoosporic fungus to the non-flagellated, terrestrial fungi.</title>
        <authorList>
            <person name="Chang Y."/>
            <person name="Rochon D."/>
            <person name="Sekimoto S."/>
            <person name="Wang Y."/>
            <person name="Chovatia M."/>
            <person name="Sandor L."/>
            <person name="Salamov A."/>
            <person name="Grigoriev I.V."/>
            <person name="Stajich J.E."/>
            <person name="Spatafora J.W."/>
        </authorList>
    </citation>
    <scope>NUCLEOTIDE SEQUENCE [LARGE SCALE GENOMIC DNA]</scope>
    <source>
        <strain evidence="2">S191</strain>
    </source>
</reference>
<protein>
    <submittedName>
        <fullName evidence="2">Uncharacterized protein</fullName>
    </submittedName>
</protein>
<sequence length="95" mass="9828">GKKERRRGRSLQCPAVPHFSETPAGSLSSPSVLAVVKQIPPRATRAAACRNTLFPSDPPATSATDLHAGSSAAAVPSRPGRLSRPADLSRARGSC</sequence>
<accession>A0A8H7ZML5</accession>
<feature type="region of interest" description="Disordered" evidence="1">
    <location>
        <begin position="51"/>
        <end position="95"/>
    </location>
</feature>
<keyword evidence="3" id="KW-1185">Reference proteome</keyword>
<gene>
    <name evidence="2" type="ORF">BJ554DRAFT_4504</name>
</gene>
<name>A0A8H7ZML5_9FUNG</name>
<proteinExistence type="predicted"/>
<feature type="non-terminal residue" evidence="2">
    <location>
        <position position="1"/>
    </location>
</feature>
<evidence type="ECO:0000313" key="2">
    <source>
        <dbReference type="EMBL" id="KAG5455910.1"/>
    </source>
</evidence>
<dbReference type="EMBL" id="JAEFCI010012586">
    <property type="protein sequence ID" value="KAG5455910.1"/>
    <property type="molecule type" value="Genomic_DNA"/>
</dbReference>
<evidence type="ECO:0000313" key="3">
    <source>
        <dbReference type="Proteomes" id="UP000673691"/>
    </source>
</evidence>
<dbReference type="Proteomes" id="UP000673691">
    <property type="component" value="Unassembled WGS sequence"/>
</dbReference>
<evidence type="ECO:0000256" key="1">
    <source>
        <dbReference type="SAM" id="MobiDB-lite"/>
    </source>
</evidence>